<sequence>MALNVTLAPSKSPSGAGTVAEQILTPTPSTPAPDKPEAGAAAPHTQPQTSPKTPSLANTPPAKTSAPKTVINWQLPSDLSVPTPIEHPSTTGTTDGEIFDPRLRRSVLETRQVQEQQRAAVRTDISTHALSGEGRRYIRAGDHCFIHQAADPLDEDSFETWSPVRCVTDNRR</sequence>
<organism evidence="2 3">
    <name type="scientific">Bacterioplanes sanyensis</name>
    <dbReference type="NCBI Taxonomy" id="1249553"/>
    <lineage>
        <taxon>Bacteria</taxon>
        <taxon>Pseudomonadati</taxon>
        <taxon>Pseudomonadota</taxon>
        <taxon>Gammaproteobacteria</taxon>
        <taxon>Oceanospirillales</taxon>
        <taxon>Oceanospirillaceae</taxon>
        <taxon>Bacterioplanes</taxon>
    </lineage>
</organism>
<feature type="region of interest" description="Disordered" evidence="1">
    <location>
        <begin position="1"/>
        <end position="99"/>
    </location>
</feature>
<dbReference type="KEGG" id="bsan:CHH28_03110"/>
<reference evidence="2 3" key="1">
    <citation type="submission" date="2017-07" db="EMBL/GenBank/DDBJ databases">
        <title>Annotated genome sequence of Bacterioplanes sanyensis isolated from Red Sea.</title>
        <authorList>
            <person name="Rehman Z.U."/>
        </authorList>
    </citation>
    <scope>NUCLEOTIDE SEQUENCE [LARGE SCALE GENOMIC DNA]</scope>
    <source>
        <strain evidence="2 3">NV9</strain>
    </source>
</reference>
<keyword evidence="3" id="KW-1185">Reference proteome</keyword>
<protein>
    <submittedName>
        <fullName evidence="2">Uncharacterized protein</fullName>
    </submittedName>
</protein>
<dbReference type="AlphaFoldDB" id="A0A222FGH2"/>
<evidence type="ECO:0000313" key="3">
    <source>
        <dbReference type="Proteomes" id="UP000202440"/>
    </source>
</evidence>
<accession>A0A222FGH2</accession>
<dbReference type="Proteomes" id="UP000202440">
    <property type="component" value="Chromosome"/>
</dbReference>
<evidence type="ECO:0000256" key="1">
    <source>
        <dbReference type="SAM" id="MobiDB-lite"/>
    </source>
</evidence>
<gene>
    <name evidence="2" type="ORF">CHH28_03110</name>
</gene>
<name>A0A222FGH2_9GAMM</name>
<feature type="compositionally biased region" description="Polar residues" evidence="1">
    <location>
        <begin position="45"/>
        <end position="62"/>
    </location>
</feature>
<dbReference type="EMBL" id="CP022530">
    <property type="protein sequence ID" value="ASP37722.1"/>
    <property type="molecule type" value="Genomic_DNA"/>
</dbReference>
<evidence type="ECO:0000313" key="2">
    <source>
        <dbReference type="EMBL" id="ASP37722.1"/>
    </source>
</evidence>
<proteinExistence type="predicted"/>